<organism evidence="1">
    <name type="scientific">Microcystis aeruginosa (strain PCC 7806)</name>
    <dbReference type="NCBI Taxonomy" id="267872"/>
    <lineage>
        <taxon>Bacteria</taxon>
        <taxon>Bacillati</taxon>
        <taxon>Cyanobacteriota</taxon>
        <taxon>Cyanophyceae</taxon>
        <taxon>Oscillatoriophycideae</taxon>
        <taxon>Chroococcales</taxon>
        <taxon>Microcystaceae</taxon>
        <taxon>Microcystis</taxon>
    </lineage>
</organism>
<proteinExistence type="predicted"/>
<protein>
    <submittedName>
        <fullName evidence="1">Similarity. Hypothetical start</fullName>
    </submittedName>
</protein>
<reference evidence="1" key="1">
    <citation type="submission" date="2007-08" db="EMBL/GenBank/DDBJ databases">
        <authorList>
            <person name="Frangeul L."/>
        </authorList>
    </citation>
    <scope>NUCLEOTIDE SEQUENCE</scope>
    <source>
        <strain evidence="1">PCC 7806</strain>
    </source>
</reference>
<name>A8YGN9_MICA7</name>
<dbReference type="EMBL" id="AM778939">
    <property type="protein sequence ID" value="CAO89889.1"/>
    <property type="molecule type" value="Genomic_DNA"/>
</dbReference>
<evidence type="ECO:0000313" key="1">
    <source>
        <dbReference type="EMBL" id="CAO89889.1"/>
    </source>
</evidence>
<accession>A8YGN9</accession>
<sequence>MQYVSTISKFYSFFNFDRNSSNSASTAESLTLFAGGKLRSSGFCVEGRRIGIIWVRLNLVEISRGHFGRTQFDKLTDHGAPLPLAPSYYFRGELHSPSLNNFCCSQYM</sequence>
<dbReference type="AlphaFoldDB" id="A8YGN9"/>
<gene>
    <name evidence="1" type="ORF">IPF_5029</name>
</gene>